<reference evidence="2" key="1">
    <citation type="submission" date="2023-01" db="EMBL/GenBank/DDBJ databases">
        <authorList>
            <person name="Van Ghelder C."/>
            <person name="Rancurel C."/>
        </authorList>
    </citation>
    <scope>NUCLEOTIDE SEQUENCE</scope>
    <source>
        <strain evidence="2">CNCM I-4278</strain>
    </source>
</reference>
<sequence>MEEGRNNEGERGDLKPCQLTICLSSSPLLLCTRAHSSFQFTPFELHRFSSCLLFFRRLLVCFTLSCLLLTLTPRSTMPHTSPSPHGHYTARPQSFKCLS</sequence>
<feature type="region of interest" description="Disordered" evidence="1">
    <location>
        <begin position="76"/>
        <end position="99"/>
    </location>
</feature>
<proteinExistence type="predicted"/>
<keyword evidence="3" id="KW-1185">Reference proteome</keyword>
<evidence type="ECO:0000313" key="3">
    <source>
        <dbReference type="Proteomes" id="UP001152607"/>
    </source>
</evidence>
<gene>
    <name evidence="2" type="ORF">PDIGIT_LOCUS13027</name>
</gene>
<accession>A0A9W4UNB0</accession>
<name>A0A9W4UNB0_9PLEO</name>
<organism evidence="2 3">
    <name type="scientific">Periconia digitata</name>
    <dbReference type="NCBI Taxonomy" id="1303443"/>
    <lineage>
        <taxon>Eukaryota</taxon>
        <taxon>Fungi</taxon>
        <taxon>Dikarya</taxon>
        <taxon>Ascomycota</taxon>
        <taxon>Pezizomycotina</taxon>
        <taxon>Dothideomycetes</taxon>
        <taxon>Pleosporomycetidae</taxon>
        <taxon>Pleosporales</taxon>
        <taxon>Massarineae</taxon>
        <taxon>Periconiaceae</taxon>
        <taxon>Periconia</taxon>
    </lineage>
</organism>
<dbReference type="AlphaFoldDB" id="A0A9W4UNB0"/>
<dbReference type="EMBL" id="CAOQHR010000009">
    <property type="protein sequence ID" value="CAI6339863.1"/>
    <property type="molecule type" value="Genomic_DNA"/>
</dbReference>
<protein>
    <submittedName>
        <fullName evidence="2">Uncharacterized protein</fullName>
    </submittedName>
</protein>
<evidence type="ECO:0000313" key="2">
    <source>
        <dbReference type="EMBL" id="CAI6339863.1"/>
    </source>
</evidence>
<evidence type="ECO:0000256" key="1">
    <source>
        <dbReference type="SAM" id="MobiDB-lite"/>
    </source>
</evidence>
<dbReference type="Proteomes" id="UP001152607">
    <property type="component" value="Unassembled WGS sequence"/>
</dbReference>
<comment type="caution">
    <text evidence="2">The sequence shown here is derived from an EMBL/GenBank/DDBJ whole genome shotgun (WGS) entry which is preliminary data.</text>
</comment>